<evidence type="ECO:0000259" key="12">
    <source>
        <dbReference type="PROSITE" id="PS50893"/>
    </source>
</evidence>
<comment type="similarity">
    <text evidence="2">Belongs to the ABC transporter superfamily. ABCA family. CPR flippase (TC 3.A.1.211) subfamily.</text>
</comment>
<accession>A0A8J4F6F4</accession>
<dbReference type="InterPro" id="IPR003593">
    <property type="entry name" value="AAA+_ATPase"/>
</dbReference>
<dbReference type="InterPro" id="IPR017871">
    <property type="entry name" value="ABC_transporter-like_CS"/>
</dbReference>
<feature type="compositionally biased region" description="Pro residues" evidence="10">
    <location>
        <begin position="498"/>
        <end position="521"/>
    </location>
</feature>
<keyword evidence="5" id="KW-0677">Repeat</keyword>
<dbReference type="CDD" id="cd03263">
    <property type="entry name" value="ABC_subfamily_A"/>
    <property type="match status" value="2"/>
</dbReference>
<feature type="transmembrane region" description="Helical" evidence="11">
    <location>
        <begin position="659"/>
        <end position="686"/>
    </location>
</feature>
<keyword evidence="9 11" id="KW-0472">Membrane</keyword>
<dbReference type="InterPro" id="IPR003439">
    <property type="entry name" value="ABC_transporter-like_ATP-bd"/>
</dbReference>
<dbReference type="Pfam" id="PF12698">
    <property type="entry name" value="ABC2_membrane_3"/>
    <property type="match status" value="2"/>
</dbReference>
<dbReference type="PROSITE" id="PS00211">
    <property type="entry name" value="ABC_TRANSPORTER_1"/>
    <property type="match status" value="2"/>
</dbReference>
<dbReference type="GO" id="GO:0016887">
    <property type="term" value="F:ATP hydrolysis activity"/>
    <property type="evidence" value="ECO:0007669"/>
    <property type="project" value="InterPro"/>
</dbReference>
<dbReference type="FunFam" id="3.40.50.300:FF:000335">
    <property type="entry name" value="ATP binding cassette subfamily A member 5"/>
    <property type="match status" value="1"/>
</dbReference>
<dbReference type="GO" id="GO:0016020">
    <property type="term" value="C:membrane"/>
    <property type="evidence" value="ECO:0007669"/>
    <property type="project" value="UniProtKB-SubCell"/>
</dbReference>
<reference evidence="13" key="1">
    <citation type="journal article" date="2021" name="Proc. Natl. Acad. Sci. U.S.A.">
        <title>Three genomes in the algal genus Volvox reveal the fate of a haploid sex-determining region after a transition to homothallism.</title>
        <authorList>
            <person name="Yamamoto K."/>
            <person name="Hamaji T."/>
            <person name="Kawai-Toyooka H."/>
            <person name="Matsuzaki R."/>
            <person name="Takahashi F."/>
            <person name="Nishimura Y."/>
            <person name="Kawachi M."/>
            <person name="Noguchi H."/>
            <person name="Minakuchi Y."/>
            <person name="Umen J.G."/>
            <person name="Toyoda A."/>
            <person name="Nozaki H."/>
        </authorList>
    </citation>
    <scope>NUCLEOTIDE SEQUENCE</scope>
    <source>
        <strain evidence="13">NIES-3780</strain>
    </source>
</reference>
<feature type="transmembrane region" description="Helical" evidence="11">
    <location>
        <begin position="724"/>
        <end position="744"/>
    </location>
</feature>
<feature type="transmembrane region" description="Helical" evidence="11">
    <location>
        <begin position="1688"/>
        <end position="1705"/>
    </location>
</feature>
<keyword evidence="6" id="KW-0547">Nucleotide-binding</keyword>
<dbReference type="Gene3D" id="3.40.50.300">
    <property type="entry name" value="P-loop containing nucleotide triphosphate hydrolases"/>
    <property type="match status" value="2"/>
</dbReference>
<feature type="transmembrane region" description="Helical" evidence="11">
    <location>
        <begin position="30"/>
        <end position="56"/>
    </location>
</feature>
<feature type="transmembrane region" description="Helical" evidence="11">
    <location>
        <begin position="1636"/>
        <end position="1658"/>
    </location>
</feature>
<evidence type="ECO:0000256" key="4">
    <source>
        <dbReference type="ARBA" id="ARBA00022692"/>
    </source>
</evidence>
<feature type="transmembrane region" description="Helical" evidence="11">
    <location>
        <begin position="1752"/>
        <end position="1776"/>
    </location>
</feature>
<evidence type="ECO:0000256" key="3">
    <source>
        <dbReference type="ARBA" id="ARBA00022448"/>
    </source>
</evidence>
<keyword evidence="3" id="KW-0813">Transport</keyword>
<name>A0A8J4F6F4_9CHLO</name>
<evidence type="ECO:0000256" key="2">
    <source>
        <dbReference type="ARBA" id="ARBA00008526"/>
    </source>
</evidence>
<organism evidence="13 14">
    <name type="scientific">Volvox africanus</name>
    <dbReference type="NCBI Taxonomy" id="51714"/>
    <lineage>
        <taxon>Eukaryota</taxon>
        <taxon>Viridiplantae</taxon>
        <taxon>Chlorophyta</taxon>
        <taxon>core chlorophytes</taxon>
        <taxon>Chlorophyceae</taxon>
        <taxon>CS clade</taxon>
        <taxon>Chlamydomonadales</taxon>
        <taxon>Volvocaceae</taxon>
        <taxon>Volvox</taxon>
    </lineage>
</organism>
<feature type="region of interest" description="Disordered" evidence="10">
    <location>
        <begin position="385"/>
        <end position="427"/>
    </location>
</feature>
<feature type="region of interest" description="Disordered" evidence="10">
    <location>
        <begin position="1333"/>
        <end position="1373"/>
    </location>
</feature>
<keyword evidence="8 11" id="KW-1133">Transmembrane helix</keyword>
<comment type="subcellular location">
    <subcellularLocation>
        <location evidence="1">Membrane</location>
        <topology evidence="1">Multi-pass membrane protein</topology>
    </subcellularLocation>
</comment>
<feature type="region of interest" description="Disordered" evidence="10">
    <location>
        <begin position="2262"/>
        <end position="2283"/>
    </location>
</feature>
<evidence type="ECO:0000313" key="13">
    <source>
        <dbReference type="EMBL" id="GIL59334.1"/>
    </source>
</evidence>
<dbReference type="GO" id="GO:0005524">
    <property type="term" value="F:ATP binding"/>
    <property type="evidence" value="ECO:0007669"/>
    <property type="project" value="UniProtKB-KW"/>
</dbReference>
<protein>
    <recommendedName>
        <fullName evidence="12">ABC transporter domain-containing protein</fullName>
    </recommendedName>
</protein>
<evidence type="ECO:0000256" key="11">
    <source>
        <dbReference type="SAM" id="Phobius"/>
    </source>
</evidence>
<gene>
    <name evidence="13" type="ORF">Vafri_14231</name>
</gene>
<keyword evidence="4 11" id="KW-0812">Transmembrane</keyword>
<feature type="transmembrane region" description="Helical" evidence="11">
    <location>
        <begin position="609"/>
        <end position="627"/>
    </location>
</feature>
<dbReference type="SMART" id="SM00382">
    <property type="entry name" value="AAA"/>
    <property type="match status" value="2"/>
</dbReference>
<dbReference type="PROSITE" id="PS50893">
    <property type="entry name" value="ABC_TRANSPORTER_2"/>
    <property type="match status" value="2"/>
</dbReference>
<feature type="transmembrane region" description="Helical" evidence="11">
    <location>
        <begin position="1717"/>
        <end position="1740"/>
    </location>
</feature>
<evidence type="ECO:0000256" key="6">
    <source>
        <dbReference type="ARBA" id="ARBA00022741"/>
    </source>
</evidence>
<proteinExistence type="inferred from homology"/>
<feature type="domain" description="ABC transporter" evidence="12">
    <location>
        <begin position="2017"/>
        <end position="2254"/>
    </location>
</feature>
<dbReference type="InterPro" id="IPR026082">
    <property type="entry name" value="ABCA"/>
</dbReference>
<evidence type="ECO:0000256" key="7">
    <source>
        <dbReference type="ARBA" id="ARBA00022840"/>
    </source>
</evidence>
<dbReference type="InterPro" id="IPR013525">
    <property type="entry name" value="ABC2_TM"/>
</dbReference>
<dbReference type="FunFam" id="3.40.50.300:FF:000933">
    <property type="entry name" value="ABC transporter A family member 7"/>
    <property type="match status" value="1"/>
</dbReference>
<keyword evidence="7" id="KW-0067">ATP-binding</keyword>
<feature type="region of interest" description="Disordered" evidence="10">
    <location>
        <begin position="498"/>
        <end position="530"/>
    </location>
</feature>
<evidence type="ECO:0000256" key="9">
    <source>
        <dbReference type="ARBA" id="ARBA00023136"/>
    </source>
</evidence>
<evidence type="ECO:0000256" key="1">
    <source>
        <dbReference type="ARBA" id="ARBA00004141"/>
    </source>
</evidence>
<dbReference type="Proteomes" id="UP000747399">
    <property type="component" value="Unassembled WGS sequence"/>
</dbReference>
<evidence type="ECO:0000256" key="5">
    <source>
        <dbReference type="ARBA" id="ARBA00022737"/>
    </source>
</evidence>
<feature type="transmembrane region" description="Helical" evidence="11">
    <location>
        <begin position="793"/>
        <end position="817"/>
    </location>
</feature>
<dbReference type="SUPFAM" id="SSF52540">
    <property type="entry name" value="P-loop containing nucleoside triphosphate hydrolases"/>
    <property type="match status" value="2"/>
</dbReference>
<feature type="transmembrane region" description="Helical" evidence="11">
    <location>
        <begin position="692"/>
        <end position="712"/>
    </location>
</feature>
<keyword evidence="14" id="KW-1185">Reference proteome</keyword>
<dbReference type="GO" id="GO:0140359">
    <property type="term" value="F:ABC-type transporter activity"/>
    <property type="evidence" value="ECO:0007669"/>
    <property type="project" value="InterPro"/>
</dbReference>
<dbReference type="PANTHER" id="PTHR19229">
    <property type="entry name" value="ATP-BINDING CASSETTE TRANSPORTER SUBFAMILY A ABCA"/>
    <property type="match status" value="1"/>
</dbReference>
<sequence length="2407" mass="255540">MAAPRKLNKTRQFLAILRKNFILQTRGRRILLGIGGWAGLILQLLLPVSFFLVMYLPKYYIKPIRHGESLGQPPIRIESSSWAAPYDGPATSYTSRGRASLLLTPDTPDVRGLGLVLARTLACPREPRMRICPSFNLPASFHCMFMPPYGVYDTHVRNTSGYGQAADVTVEGMDGMHQGVRQVQYGDGMWASGKKGEIGRWEHGTDDEGFLMAASASASTSTATSAAGDLPYWRIHDTGGGEGGGRMLGSWWSRRLRLRRQQEKRLEGSGDNNGGIDDGGDAAIRQPAASAEHSAGGQPSDACADFATCISNPACYEHVIQNQFTFMPSQEAARHATVTDGKRWDAVVHFPRAAAAAKAAEAAAPAGAVGGQPTAQVGGPAGLLQRHLGQQQQQQEEGVRYGSHAGGIISDGSDVTTASGGAATEQHWSSSELLSDMVVAMNHTDVPPTGLLLDQFDVLPTRGNGMALYRRYWFFANLQLAISRAVIGIHVAANSPPKPPSLWPPPPPFAEPPLQPPPAAPPAVDSAAGSARGPYKQRLVSEIGVEEPFVDSRRLYDASDVRHSPSQRRNWEANEQVAVWADSLYDVAVPANVVVSYKAFPWPAVTEDLGAAVAAVFFQLLLVYAFLPSTRAVVGDIVREKELRLREGMRVLGLSEPSYWLSWGLTHWVLLALSGALCTAAGTYPFANSSPAMMLGFFWLYAAALVSYGYCLSTLFSSSRMAGTVVQFLYALSMLPGFVLPSVYPYGSWTWYAACLSPPSAATLFAAALVNWEKVAEGIRPSTLWTPITQANGFCAATTLWMLALDVVLYGVLTWYLDKVLPKSYGQRLPWWFIFDRRYWASKGSGSGAAAATAAATGSGASGLASWRRWRQLLSFNEARTGLQRSGSGGGDAEDLMTCPLLPAGRSTTEAHGGGGGGGGGICDGSAQSYACGTDVHSVSDPATAAAAPVAVEVHGLVKVFRTLTGESKMAVDHLDLQIDSGRITALLGHNGAGKTTTIHILTGMLQPTAGSATVNGFDVATQMDQVRASLGICPQFDILWPDLTVYEHLEMYGAIKGYQGNEIFEAAVQAATRVDLLSKLQCPAGELSGGQRRKLSVAIAFLGNPAVVFLDEPTSGMDPYSRRFTWEVIRQHRSGAAIVLTTHSMEEADLLGDRVVILAQGRVAAEGTGMELKANYGVGYNLTLVIDPRQQQQSQSHGTAQQLLQPPTAVAVAASYGSARPDDGMPPSTAQSPEAAVMAVVRHHVPAAELLSAAGAEVVIRLPREAAGAFPALLRELDGPVGRQQLGVASYGLSLTTLEEVFLSITAAAEQEAETRAYGVATAAVNGVTSAANGNDSTSTAEPSDAAAGAPPPPARRSTSGVAAAAPPAPPVHPQPLHGWRLYGQQMRALLTKRALCARRDRLAVLTQLAVPLALVYLALWISSLQVREPSQPPLELSRRTALFNRPLVWSASAAARNASEGCNISGGGSCLAALLAGHPAKAGAIDSGATALYAGDPRVRPATLEDYLLRRWYGGSGPVYDALHVTGMPPPATVASPISPSEAAAAAPLSFVLLTNQSAVSALPAALAEAMTAAWSYASDGMPPAPAADAVRHGGGVNATGRRLFSSFFSVVSWPLPLMATEPVAQIEHSAASLMLVLCLVLASSVLSASFVIFIVREQDNNSKHLQLVSGAPATAYWAANYGWDLLSYSLSATGLLVLIVWYKLPQYSGARLGAVAALLGGFGPAGISLTYLLHFLFRDEMCALQRLNTAYFLTGYLGFVATWICDVIEMFVWQPSVLHDWNRAAKWALRTASPHYCFARGMYDVQATYDVASGPRSNPFSWDVFGSPMTHMAIQTLAYGSFVVLYDAGVLTRLYVYGKDAAWIAWQWLRRDKRVQREGQPRSSAAPEIRRRGWWVDGWWRRSGQQQHLNININVGGGGGRDAGVGAVNTAAGDMEEGVPLIASAAAEAHGASRYSLNDDGRRALYQEGFHGDHGRYPLYGGGRAVLDSELVEDEDVMEEKRAVIAGLRNNCQVLLDGVRKSYSQGPFRAAVAAVRGLWVGVPAGECFGLLGVNGAGKTTTFRMVTGEVLPDGGDARVGGFSVRTQLAAARRQLGYCPQFEALPGAMTGHEVVAMYARLRGVPESYVDELASYLLRRLGLEGSARNPCGGYSGGMKRKLGVAVALVGDPRVCALDEPSTGMDPGARRALWTCLQNEVIRAGRTVVLTSHSMEECEALCTRLTILVAGRQRCLGTVQHLKNRFGGGYVLEIKTLPRSTSGTSLEAGVVQPPYSSAHGDRGGAGGGVAGREAPCIQSAASAGSGAGAAATEATLAAWLASVCPGAVLSHVDQNRYTFTIPRALGGGTSPGGPSLDLAALFEAVESRRAELGVVDYCLTQTTLEQLFVSLAGAAAAATRNEEGPPGF</sequence>
<dbReference type="EMBL" id="BNCO01000034">
    <property type="protein sequence ID" value="GIL59334.1"/>
    <property type="molecule type" value="Genomic_DNA"/>
</dbReference>
<evidence type="ECO:0000256" key="10">
    <source>
        <dbReference type="SAM" id="MobiDB-lite"/>
    </source>
</evidence>
<feature type="domain" description="ABC transporter" evidence="12">
    <location>
        <begin position="952"/>
        <end position="1186"/>
    </location>
</feature>
<feature type="transmembrane region" description="Helical" evidence="11">
    <location>
        <begin position="750"/>
        <end position="772"/>
    </location>
</feature>
<dbReference type="GO" id="GO:0005319">
    <property type="term" value="F:lipid transporter activity"/>
    <property type="evidence" value="ECO:0007669"/>
    <property type="project" value="TreeGrafter"/>
</dbReference>
<evidence type="ECO:0000313" key="14">
    <source>
        <dbReference type="Proteomes" id="UP000747399"/>
    </source>
</evidence>
<dbReference type="Pfam" id="PF00005">
    <property type="entry name" value="ABC_tran"/>
    <property type="match status" value="2"/>
</dbReference>
<evidence type="ECO:0000256" key="8">
    <source>
        <dbReference type="ARBA" id="ARBA00022989"/>
    </source>
</evidence>
<dbReference type="InterPro" id="IPR027417">
    <property type="entry name" value="P-loop_NTPase"/>
</dbReference>
<dbReference type="PANTHER" id="PTHR19229:SF36">
    <property type="entry name" value="ATP-BINDING CASSETTE SUB-FAMILY A MEMBER 2"/>
    <property type="match status" value="1"/>
</dbReference>
<comment type="caution">
    <text evidence="13">The sequence shown here is derived from an EMBL/GenBank/DDBJ whole genome shotgun (WGS) entry which is preliminary data.</text>
</comment>